<sequence length="451" mass="50972">MEKIHVVCVPYPVQSHISAMMKLAKILHSRGFHITFVNTEFNHQRLLNSRGPDSLKGLPDFRFETIPDGLPPPTNPNASQDFVALSISLEKNGLEPFRNLIYKLNNRKYSNVSPVSFIVADSFMSFTLQAAKEFGIPEILYCPIGFCAFACFLHIPQFIQRGLVPLKDESYLTNGHLDTLIDWIPGMKDIRFRDLPSFVRTTNPNAAFLHAAMIEMGRTYDAAALIFNTFDALEMESQSLGSNLWKEDRKCLDWLDSKESNSVIYVNFGSITIMTTTQLLEFAWGLANSKRNFLWIIRPDLVAGDLDMLPPEFIEEIKGSGLLASWCPQEDVLNHPSIAGFLTHCGWNSTLESLSSGVPVICWPFMEDQLTNCRYSCHHWGVGMEIDSNVKRDEVEKVVRELIQGEKGMNMKKRAMEWKKKAEEATSAGSSSFVNLEKIVMEILASKITDQ</sequence>
<dbReference type="InterPro" id="IPR035595">
    <property type="entry name" value="UDP_glycos_trans_CS"/>
</dbReference>
<organism evidence="7 8">
    <name type="scientific">Papaver nudicaule</name>
    <name type="common">Iceland poppy</name>
    <dbReference type="NCBI Taxonomy" id="74823"/>
    <lineage>
        <taxon>Eukaryota</taxon>
        <taxon>Viridiplantae</taxon>
        <taxon>Streptophyta</taxon>
        <taxon>Embryophyta</taxon>
        <taxon>Tracheophyta</taxon>
        <taxon>Spermatophyta</taxon>
        <taxon>Magnoliopsida</taxon>
        <taxon>Ranunculales</taxon>
        <taxon>Papaveraceae</taxon>
        <taxon>Papaveroideae</taxon>
        <taxon>Papaver</taxon>
    </lineage>
</organism>
<evidence type="ECO:0000259" key="6">
    <source>
        <dbReference type="Pfam" id="PF26168"/>
    </source>
</evidence>
<keyword evidence="3 4" id="KW-0808">Transferase</keyword>
<dbReference type="Pfam" id="PF00201">
    <property type="entry name" value="UDPGT"/>
    <property type="match status" value="1"/>
</dbReference>
<keyword evidence="2 4" id="KW-0328">Glycosyltransferase</keyword>
<dbReference type="GO" id="GO:0080043">
    <property type="term" value="F:quercetin 3-O-glucosyltransferase activity"/>
    <property type="evidence" value="ECO:0007669"/>
    <property type="project" value="TreeGrafter"/>
</dbReference>
<dbReference type="CDD" id="cd03784">
    <property type="entry name" value="GT1_Gtf-like"/>
    <property type="match status" value="1"/>
</dbReference>
<dbReference type="EMBL" id="JAJJMA010344280">
    <property type="protein sequence ID" value="MCL7051946.1"/>
    <property type="molecule type" value="Genomic_DNA"/>
</dbReference>
<dbReference type="Proteomes" id="UP001177140">
    <property type="component" value="Unassembled WGS sequence"/>
</dbReference>
<name>A0AA42B5Y3_PAPNU</name>
<dbReference type="EC" id="2.4.1.-" evidence="5"/>
<proteinExistence type="inferred from homology"/>
<dbReference type="PROSITE" id="PS00375">
    <property type="entry name" value="UDPGT"/>
    <property type="match status" value="1"/>
</dbReference>
<evidence type="ECO:0000256" key="3">
    <source>
        <dbReference type="ARBA" id="ARBA00022679"/>
    </source>
</evidence>
<gene>
    <name evidence="7" type="ORF">MKW94_024067</name>
</gene>
<evidence type="ECO:0000256" key="1">
    <source>
        <dbReference type="ARBA" id="ARBA00009995"/>
    </source>
</evidence>
<evidence type="ECO:0000256" key="2">
    <source>
        <dbReference type="ARBA" id="ARBA00022676"/>
    </source>
</evidence>
<protein>
    <recommendedName>
        <fullName evidence="5">Glycosyltransferase</fullName>
        <ecNumber evidence="5">2.4.1.-</ecNumber>
    </recommendedName>
</protein>
<dbReference type="InterPro" id="IPR002213">
    <property type="entry name" value="UDP_glucos_trans"/>
</dbReference>
<dbReference type="FunFam" id="3.40.50.2000:FF:000065">
    <property type="entry name" value="Glycosyltransferase"/>
    <property type="match status" value="1"/>
</dbReference>
<evidence type="ECO:0000313" key="8">
    <source>
        <dbReference type="Proteomes" id="UP001177140"/>
    </source>
</evidence>
<accession>A0AA42B5Y3</accession>
<evidence type="ECO:0000256" key="5">
    <source>
        <dbReference type="RuleBase" id="RU362057"/>
    </source>
</evidence>
<reference evidence="7" key="1">
    <citation type="submission" date="2022-03" db="EMBL/GenBank/DDBJ databases">
        <title>A functionally conserved STORR gene fusion in Papaver species that diverged 16.8 million years ago.</title>
        <authorList>
            <person name="Catania T."/>
        </authorList>
    </citation>
    <scope>NUCLEOTIDE SEQUENCE</scope>
    <source>
        <strain evidence="7">S-191538</strain>
    </source>
</reference>
<comment type="caution">
    <text evidence="7">The sequence shown here is derived from an EMBL/GenBank/DDBJ whole genome shotgun (WGS) entry which is preliminary data.</text>
</comment>
<dbReference type="PANTHER" id="PTHR11926:SF1516">
    <property type="entry name" value="GLYCOSYLTRANSFERASE"/>
    <property type="match status" value="1"/>
</dbReference>
<dbReference type="SUPFAM" id="SSF53756">
    <property type="entry name" value="UDP-Glycosyltransferase/glycogen phosphorylase"/>
    <property type="match status" value="1"/>
</dbReference>
<evidence type="ECO:0000313" key="7">
    <source>
        <dbReference type="EMBL" id="MCL7051946.1"/>
    </source>
</evidence>
<keyword evidence="8" id="KW-1185">Reference proteome</keyword>
<dbReference type="Gene3D" id="3.40.50.2000">
    <property type="entry name" value="Glycogen Phosphorylase B"/>
    <property type="match status" value="2"/>
</dbReference>
<evidence type="ECO:0000256" key="4">
    <source>
        <dbReference type="RuleBase" id="RU003718"/>
    </source>
</evidence>
<comment type="similarity">
    <text evidence="1 4">Belongs to the UDP-glycosyltransferase family.</text>
</comment>
<dbReference type="PANTHER" id="PTHR11926">
    <property type="entry name" value="GLUCOSYL/GLUCURONOSYL TRANSFERASES"/>
    <property type="match status" value="1"/>
</dbReference>
<dbReference type="AlphaFoldDB" id="A0AA42B5Y3"/>
<dbReference type="Pfam" id="PF26168">
    <property type="entry name" value="Glyco_transf_N"/>
    <property type="match status" value="1"/>
</dbReference>
<dbReference type="FunFam" id="3.40.50.2000:FF:000027">
    <property type="entry name" value="Glycosyltransferase"/>
    <property type="match status" value="1"/>
</dbReference>
<dbReference type="GO" id="GO:0080044">
    <property type="term" value="F:quercetin 7-O-glucosyltransferase activity"/>
    <property type="evidence" value="ECO:0007669"/>
    <property type="project" value="TreeGrafter"/>
</dbReference>
<feature type="domain" description="Glycosyltransferase N-terminal" evidence="6">
    <location>
        <begin position="2"/>
        <end position="133"/>
    </location>
</feature>
<dbReference type="InterPro" id="IPR058980">
    <property type="entry name" value="Glyco_transf_N"/>
</dbReference>